<gene>
    <name evidence="2" type="ORF">NG799_13740</name>
</gene>
<evidence type="ECO:0000256" key="1">
    <source>
        <dbReference type="SAM" id="Phobius"/>
    </source>
</evidence>
<keyword evidence="3" id="KW-1185">Reference proteome</keyword>
<keyword evidence="1" id="KW-0472">Membrane</keyword>
<comment type="caution">
    <text evidence="2">The sequence shown here is derived from an EMBL/GenBank/DDBJ whole genome shotgun (WGS) entry which is preliminary data.</text>
</comment>
<reference evidence="2 3" key="1">
    <citation type="journal article" date="2022" name="Front. Microbiol.">
        <title>High genomic differentiation and limited gene flow indicate recent cryptic speciation within the genus Laspinema (cyanobacteria).</title>
        <authorList>
            <person name="Stanojkovic A."/>
            <person name="Skoupy S."/>
            <person name="Skaloud P."/>
            <person name="Dvorak P."/>
        </authorList>
    </citation>
    <scope>NUCLEOTIDE SEQUENCE [LARGE SCALE GENOMIC DNA]</scope>
    <source>
        <strain evidence="2 3">D2a</strain>
    </source>
</reference>
<keyword evidence="1" id="KW-1133">Transmembrane helix</keyword>
<dbReference type="RefSeq" id="WP_368006985.1">
    <property type="nucleotide sequence ID" value="NZ_JAMXFF010000019.1"/>
</dbReference>
<sequence>MNQPIITLLLFGLLLIAVLSPFGALSALMLFVLGTGLLWTLWSLVQAFLRDPSEDSGSSGN</sequence>
<feature type="transmembrane region" description="Helical" evidence="1">
    <location>
        <begin position="29"/>
        <end position="49"/>
    </location>
</feature>
<dbReference type="EMBL" id="JAMXFF010000019">
    <property type="protein sequence ID" value="MCT7967398.1"/>
    <property type="molecule type" value="Genomic_DNA"/>
</dbReference>
<organism evidence="2 3">
    <name type="scientific">Laspinema palackyanum D2a</name>
    <dbReference type="NCBI Taxonomy" id="2953684"/>
    <lineage>
        <taxon>Bacteria</taxon>
        <taxon>Bacillati</taxon>
        <taxon>Cyanobacteriota</taxon>
        <taxon>Cyanophyceae</taxon>
        <taxon>Oscillatoriophycideae</taxon>
        <taxon>Oscillatoriales</taxon>
        <taxon>Laspinemataceae</taxon>
        <taxon>Laspinema</taxon>
        <taxon>Laspinema palackyanum</taxon>
    </lineage>
</organism>
<evidence type="ECO:0000313" key="3">
    <source>
        <dbReference type="Proteomes" id="UP001525890"/>
    </source>
</evidence>
<evidence type="ECO:0000313" key="2">
    <source>
        <dbReference type="EMBL" id="MCT7967398.1"/>
    </source>
</evidence>
<protein>
    <submittedName>
        <fullName evidence="2">Uncharacterized protein</fullName>
    </submittedName>
</protein>
<proteinExistence type="predicted"/>
<accession>A0ABT2MRU6</accession>
<keyword evidence="1" id="KW-0812">Transmembrane</keyword>
<dbReference type="Proteomes" id="UP001525890">
    <property type="component" value="Unassembled WGS sequence"/>
</dbReference>
<name>A0ABT2MRU6_9CYAN</name>